<reference evidence="1 2" key="1">
    <citation type="journal article" date="2015" name="Fungal Genet. Biol.">
        <title>Evolution of novel wood decay mechanisms in Agaricales revealed by the genome sequences of Fistulina hepatica and Cylindrobasidium torrendii.</title>
        <authorList>
            <person name="Floudas D."/>
            <person name="Held B.W."/>
            <person name="Riley R."/>
            <person name="Nagy L.G."/>
            <person name="Koehler G."/>
            <person name="Ransdell A.S."/>
            <person name="Younus H."/>
            <person name="Chow J."/>
            <person name="Chiniquy J."/>
            <person name="Lipzen A."/>
            <person name="Tritt A."/>
            <person name="Sun H."/>
            <person name="Haridas S."/>
            <person name="LaButti K."/>
            <person name="Ohm R.A."/>
            <person name="Kues U."/>
            <person name="Blanchette R.A."/>
            <person name="Grigoriev I.V."/>
            <person name="Minto R.E."/>
            <person name="Hibbett D.S."/>
        </authorList>
    </citation>
    <scope>NUCLEOTIDE SEQUENCE [LARGE SCALE GENOMIC DNA]</scope>
    <source>
        <strain evidence="1 2">FP15055 ss-10</strain>
    </source>
</reference>
<dbReference type="Proteomes" id="UP000054007">
    <property type="component" value="Unassembled WGS sequence"/>
</dbReference>
<organism evidence="1 2">
    <name type="scientific">Cylindrobasidium torrendii FP15055 ss-10</name>
    <dbReference type="NCBI Taxonomy" id="1314674"/>
    <lineage>
        <taxon>Eukaryota</taxon>
        <taxon>Fungi</taxon>
        <taxon>Dikarya</taxon>
        <taxon>Basidiomycota</taxon>
        <taxon>Agaricomycotina</taxon>
        <taxon>Agaricomycetes</taxon>
        <taxon>Agaricomycetidae</taxon>
        <taxon>Agaricales</taxon>
        <taxon>Marasmiineae</taxon>
        <taxon>Physalacriaceae</taxon>
        <taxon>Cylindrobasidium</taxon>
    </lineage>
</organism>
<proteinExistence type="predicted"/>
<evidence type="ECO:0000313" key="2">
    <source>
        <dbReference type="Proteomes" id="UP000054007"/>
    </source>
</evidence>
<name>A0A0D7BSZ7_9AGAR</name>
<keyword evidence="2" id="KW-1185">Reference proteome</keyword>
<evidence type="ECO:0000313" key="1">
    <source>
        <dbReference type="EMBL" id="KIY72711.1"/>
    </source>
</evidence>
<dbReference type="AlphaFoldDB" id="A0A0D7BSZ7"/>
<sequence length="80" mass="8928">MENPARHCAKCLICHSSTSLDERLAEDHSLPLARSHCGPNSGPSDPYEWCGWPPSAYARRHCMAITKTFDKRPLANHPSL</sequence>
<dbReference type="EMBL" id="KN880441">
    <property type="protein sequence ID" value="KIY72711.1"/>
    <property type="molecule type" value="Genomic_DNA"/>
</dbReference>
<protein>
    <submittedName>
        <fullName evidence="1">Uncharacterized protein</fullName>
    </submittedName>
</protein>
<accession>A0A0D7BSZ7</accession>
<gene>
    <name evidence="1" type="ORF">CYLTODRAFT_20041</name>
</gene>